<dbReference type="PANTHER" id="PTHR37316:SF3">
    <property type="entry name" value="TEICHOIC ACID GLYCEROL-PHOSPHATE TRANSFERASE"/>
    <property type="match status" value="1"/>
</dbReference>
<dbReference type="GO" id="GO:0005886">
    <property type="term" value="C:plasma membrane"/>
    <property type="evidence" value="ECO:0007669"/>
    <property type="project" value="UniProtKB-SubCell"/>
</dbReference>
<dbReference type="AlphaFoldDB" id="X0SJZ8"/>
<evidence type="ECO:0008006" key="8">
    <source>
        <dbReference type="Google" id="ProtNLM"/>
    </source>
</evidence>
<evidence type="ECO:0000256" key="3">
    <source>
        <dbReference type="ARBA" id="ARBA00022475"/>
    </source>
</evidence>
<keyword evidence="3" id="KW-1003">Cell membrane</keyword>
<dbReference type="Gene3D" id="3.40.50.12580">
    <property type="match status" value="1"/>
</dbReference>
<dbReference type="Gene3D" id="3.40.50.11820">
    <property type="match status" value="1"/>
</dbReference>
<comment type="subcellular location">
    <subcellularLocation>
        <location evidence="1">Cell membrane</location>
        <topology evidence="1">Peripheral membrane protein</topology>
    </subcellularLocation>
</comment>
<proteinExistence type="inferred from homology"/>
<gene>
    <name evidence="7" type="ORF">S01H1_16381</name>
</gene>
<dbReference type="PANTHER" id="PTHR37316">
    <property type="entry name" value="TEICHOIC ACID GLYCEROL-PHOSPHATE PRIMASE"/>
    <property type="match status" value="1"/>
</dbReference>
<accession>X0SJZ8</accession>
<reference evidence="7" key="1">
    <citation type="journal article" date="2014" name="Front. Microbiol.">
        <title>High frequency of phylogenetically diverse reductive dehalogenase-homologous genes in deep subseafloor sedimentary metagenomes.</title>
        <authorList>
            <person name="Kawai M."/>
            <person name="Futagami T."/>
            <person name="Toyoda A."/>
            <person name="Takaki Y."/>
            <person name="Nishi S."/>
            <person name="Hori S."/>
            <person name="Arai W."/>
            <person name="Tsubouchi T."/>
            <person name="Morono Y."/>
            <person name="Uchiyama I."/>
            <person name="Ito T."/>
            <person name="Fujiyama A."/>
            <person name="Inagaki F."/>
            <person name="Takami H."/>
        </authorList>
    </citation>
    <scope>NUCLEOTIDE SEQUENCE</scope>
    <source>
        <strain evidence="7">Expedition CK06-06</strain>
    </source>
</reference>
<dbReference type="InterPro" id="IPR007554">
    <property type="entry name" value="Glycerophosphate_synth"/>
</dbReference>
<protein>
    <recommendedName>
        <fullName evidence="8">CDP-glycerol:poly(Glycerophosphate) glycerophosphotransferase</fullName>
    </recommendedName>
</protein>
<dbReference type="GO" id="GO:0047355">
    <property type="term" value="F:CDP-glycerol glycerophosphotransferase activity"/>
    <property type="evidence" value="ECO:0007669"/>
    <property type="project" value="InterPro"/>
</dbReference>
<dbReference type="Pfam" id="PF04464">
    <property type="entry name" value="Glyphos_transf"/>
    <property type="match status" value="1"/>
</dbReference>
<name>X0SJZ8_9ZZZZ</name>
<dbReference type="GO" id="GO:0019350">
    <property type="term" value="P:teichoic acid biosynthetic process"/>
    <property type="evidence" value="ECO:0007669"/>
    <property type="project" value="UniProtKB-KW"/>
</dbReference>
<evidence type="ECO:0000256" key="2">
    <source>
        <dbReference type="ARBA" id="ARBA00010488"/>
    </source>
</evidence>
<keyword evidence="5" id="KW-0777">Teichoic acid biosynthesis</keyword>
<evidence type="ECO:0000256" key="1">
    <source>
        <dbReference type="ARBA" id="ARBA00004202"/>
    </source>
</evidence>
<comment type="similarity">
    <text evidence="2">Belongs to the CDP-glycerol glycerophosphotransferase family.</text>
</comment>
<comment type="caution">
    <text evidence="7">The sequence shown here is derived from an EMBL/GenBank/DDBJ whole genome shotgun (WGS) entry which is preliminary data.</text>
</comment>
<sequence>MGDVNKYAVGRAKKVCLYHGTPLKRIGYDDEIAYPLSYLKGASNVRKFVARLANKIDPNRRWSFDMLIASSEESKQNHCSAFRVESNRVYVTGYPRNDALLDTGWPNSRKIDYIDSIKNEVVYEYVFTYLPTFRDSHRGNPNLFVRYNFDTNAIHQILERLNAILIVKPHSADNKLNLPADEKTMQRIYSASDEELPDIYPILSQTDVLITDYSGVYFDYLLLNRPIIFAPFDINQYVKEDRG</sequence>
<dbReference type="InterPro" id="IPR043149">
    <property type="entry name" value="TagF_N"/>
</dbReference>
<dbReference type="SUPFAM" id="SSF53756">
    <property type="entry name" value="UDP-Glycosyltransferase/glycogen phosphorylase"/>
    <property type="match status" value="1"/>
</dbReference>
<dbReference type="EMBL" id="BARS01008614">
    <property type="protein sequence ID" value="GAF81339.1"/>
    <property type="molecule type" value="Genomic_DNA"/>
</dbReference>
<evidence type="ECO:0000256" key="4">
    <source>
        <dbReference type="ARBA" id="ARBA00022679"/>
    </source>
</evidence>
<evidence type="ECO:0000256" key="5">
    <source>
        <dbReference type="ARBA" id="ARBA00022944"/>
    </source>
</evidence>
<feature type="non-terminal residue" evidence="7">
    <location>
        <position position="243"/>
    </location>
</feature>
<dbReference type="InterPro" id="IPR043148">
    <property type="entry name" value="TagF_C"/>
</dbReference>
<dbReference type="InterPro" id="IPR051612">
    <property type="entry name" value="Teichoic_Acid_Biosynth"/>
</dbReference>
<keyword evidence="4" id="KW-0808">Transferase</keyword>
<evidence type="ECO:0000256" key="6">
    <source>
        <dbReference type="ARBA" id="ARBA00023136"/>
    </source>
</evidence>
<keyword evidence="6" id="KW-0472">Membrane</keyword>
<organism evidence="7">
    <name type="scientific">marine sediment metagenome</name>
    <dbReference type="NCBI Taxonomy" id="412755"/>
    <lineage>
        <taxon>unclassified sequences</taxon>
        <taxon>metagenomes</taxon>
        <taxon>ecological metagenomes</taxon>
    </lineage>
</organism>
<evidence type="ECO:0000313" key="7">
    <source>
        <dbReference type="EMBL" id="GAF81339.1"/>
    </source>
</evidence>